<evidence type="ECO:0000313" key="3">
    <source>
        <dbReference type="Proteomes" id="UP001304300"/>
    </source>
</evidence>
<evidence type="ECO:0000256" key="1">
    <source>
        <dbReference type="SAM" id="MobiDB-lite"/>
    </source>
</evidence>
<reference evidence="2 3" key="1">
    <citation type="submission" date="2023-10" db="EMBL/GenBank/DDBJ databases">
        <title>Rubellicoccus peritrichatus gen. nov., sp. nov., isolated from an algae of coral reef tank.</title>
        <authorList>
            <person name="Luo J."/>
        </authorList>
    </citation>
    <scope>NUCLEOTIDE SEQUENCE [LARGE SCALE GENOMIC DNA]</scope>
    <source>
        <strain evidence="2 3">CR14</strain>
    </source>
</reference>
<accession>A0AAQ3LB16</accession>
<dbReference type="RefSeq" id="WP_317833267.1">
    <property type="nucleotide sequence ID" value="NZ_CP136920.1"/>
</dbReference>
<name>A0AAQ3LB16_9BACT</name>
<organism evidence="2 3">
    <name type="scientific">Rubellicoccus peritrichatus</name>
    <dbReference type="NCBI Taxonomy" id="3080537"/>
    <lineage>
        <taxon>Bacteria</taxon>
        <taxon>Pseudomonadati</taxon>
        <taxon>Verrucomicrobiota</taxon>
        <taxon>Opitutia</taxon>
        <taxon>Puniceicoccales</taxon>
        <taxon>Cerasicoccaceae</taxon>
        <taxon>Rubellicoccus</taxon>
    </lineage>
</organism>
<keyword evidence="3" id="KW-1185">Reference proteome</keyword>
<gene>
    <name evidence="2" type="ORF">RZN69_20325</name>
</gene>
<dbReference type="KEGG" id="puo:RZN69_20325"/>
<evidence type="ECO:0000313" key="2">
    <source>
        <dbReference type="EMBL" id="WOO40972.1"/>
    </source>
</evidence>
<dbReference type="Proteomes" id="UP001304300">
    <property type="component" value="Chromosome"/>
</dbReference>
<protein>
    <submittedName>
        <fullName evidence="2">Uncharacterized protein</fullName>
    </submittedName>
</protein>
<dbReference type="AlphaFoldDB" id="A0AAQ3LB16"/>
<sequence>MADKLGSPKPTFFSIPHPNRTAPLGQEASKEKTPFYSKNN</sequence>
<dbReference type="EMBL" id="CP136920">
    <property type="protein sequence ID" value="WOO40972.1"/>
    <property type="molecule type" value="Genomic_DNA"/>
</dbReference>
<feature type="region of interest" description="Disordered" evidence="1">
    <location>
        <begin position="1"/>
        <end position="40"/>
    </location>
</feature>
<proteinExistence type="predicted"/>